<dbReference type="RefSeq" id="WP_244055036.1">
    <property type="nucleotide sequence ID" value="NZ_BQXH01000007.1"/>
</dbReference>
<proteinExistence type="predicted"/>
<feature type="domain" description="HTH merR-type" evidence="1">
    <location>
        <begin position="22"/>
        <end position="87"/>
    </location>
</feature>
<dbReference type="Pfam" id="PF13411">
    <property type="entry name" value="MerR_1"/>
    <property type="match status" value="1"/>
</dbReference>
<reference evidence="2" key="1">
    <citation type="journal article" date="2022" name="Int. J. Syst. Evol. Microbiol.">
        <title>A novel species of lactic acid bacteria, Ligilactobacillus pabuli sp. nov., isolated from alfalfa silage.</title>
        <authorList>
            <person name="Tohno M."/>
            <person name="Tanizawa Y."/>
            <person name="Sawada H."/>
            <person name="Sakamoto M."/>
            <person name="Ohkuma M."/>
            <person name="Kobayashi H."/>
        </authorList>
    </citation>
    <scope>NUCLEOTIDE SEQUENCE</scope>
    <source>
        <strain evidence="2">AF129</strain>
    </source>
</reference>
<evidence type="ECO:0000313" key="3">
    <source>
        <dbReference type="Proteomes" id="UP001055149"/>
    </source>
</evidence>
<protein>
    <recommendedName>
        <fullName evidence="1">HTH merR-type domain-containing protein</fullName>
    </recommendedName>
</protein>
<evidence type="ECO:0000259" key="1">
    <source>
        <dbReference type="Pfam" id="PF13411"/>
    </source>
</evidence>
<dbReference type="InterPro" id="IPR000551">
    <property type="entry name" value="MerR-type_HTH_dom"/>
</dbReference>
<dbReference type="Gene3D" id="1.10.1660.10">
    <property type="match status" value="1"/>
</dbReference>
<evidence type="ECO:0000313" key="2">
    <source>
        <dbReference type="EMBL" id="GKS81278.1"/>
    </source>
</evidence>
<dbReference type="InterPro" id="IPR009061">
    <property type="entry name" value="DNA-bd_dom_put_sf"/>
</dbReference>
<accession>A0ABQ5JGT8</accession>
<gene>
    <name evidence="2" type="ORF">LPAF129_09640</name>
</gene>
<comment type="caution">
    <text evidence="2">The sequence shown here is derived from an EMBL/GenBank/DDBJ whole genome shotgun (WGS) entry which is preliminary data.</text>
</comment>
<organism evidence="2 3">
    <name type="scientific">Ligilactobacillus pabuli</name>
    <dbReference type="NCBI Taxonomy" id="2886039"/>
    <lineage>
        <taxon>Bacteria</taxon>
        <taxon>Bacillati</taxon>
        <taxon>Bacillota</taxon>
        <taxon>Bacilli</taxon>
        <taxon>Lactobacillales</taxon>
        <taxon>Lactobacillaceae</taxon>
        <taxon>Ligilactobacillus</taxon>
    </lineage>
</organism>
<keyword evidence="3" id="KW-1185">Reference proteome</keyword>
<dbReference type="SUPFAM" id="SSF46955">
    <property type="entry name" value="Putative DNA-binding domain"/>
    <property type="match status" value="1"/>
</dbReference>
<dbReference type="Proteomes" id="UP001055149">
    <property type="component" value="Unassembled WGS sequence"/>
</dbReference>
<dbReference type="EMBL" id="BQXH01000007">
    <property type="protein sequence ID" value="GKS81278.1"/>
    <property type="molecule type" value="Genomic_DNA"/>
</dbReference>
<sequence length="144" mass="16399">MDTPKGYAAWLQQIMQPDNILMSIRDAARASNVTDTQVRYWVKSGYLKTVKADNGAIKLPYDQIVIIRMIKTFLDEGYTLNGAVKKTQETKDLGRSIHHLVFSSFHNIERQGDETIFDLGPLEGEPDKHIFAIETPEKITYVVK</sequence>
<name>A0ABQ5JGT8_9LACO</name>